<comment type="catalytic activity">
    <reaction evidence="3">
        <text>[protein]-L-glutamate 5-O-methyl ester + H2O = L-glutamyl-[protein] + methanol + H(+)</text>
        <dbReference type="Rhea" id="RHEA:23236"/>
        <dbReference type="Rhea" id="RHEA-COMP:10208"/>
        <dbReference type="Rhea" id="RHEA-COMP:10311"/>
        <dbReference type="ChEBI" id="CHEBI:15377"/>
        <dbReference type="ChEBI" id="CHEBI:15378"/>
        <dbReference type="ChEBI" id="CHEBI:17790"/>
        <dbReference type="ChEBI" id="CHEBI:29973"/>
        <dbReference type="ChEBI" id="CHEBI:82795"/>
        <dbReference type="EC" id="3.1.1.61"/>
    </reaction>
</comment>
<dbReference type="GO" id="GO:0000156">
    <property type="term" value="F:phosphorelay response regulator activity"/>
    <property type="evidence" value="ECO:0007669"/>
    <property type="project" value="InterPro"/>
</dbReference>
<comment type="caution">
    <text evidence="4">Lacks conserved residue(s) required for the propagation of feature annotation.</text>
</comment>
<dbReference type="Proteomes" id="UP000598146">
    <property type="component" value="Unassembled WGS sequence"/>
</dbReference>
<evidence type="ECO:0000256" key="1">
    <source>
        <dbReference type="ARBA" id="ARBA00022801"/>
    </source>
</evidence>
<evidence type="ECO:0000259" key="5">
    <source>
        <dbReference type="PROSITE" id="PS50122"/>
    </source>
</evidence>
<evidence type="ECO:0000256" key="3">
    <source>
        <dbReference type="ARBA" id="ARBA00048267"/>
    </source>
</evidence>
<dbReference type="AlphaFoldDB" id="A0A931C159"/>
<dbReference type="RefSeq" id="WP_196413161.1">
    <property type="nucleotide sequence ID" value="NZ_JADQTO010000003.1"/>
</dbReference>
<dbReference type="InterPro" id="IPR011247">
    <property type="entry name" value="Chemotax_prot-Glu_Me-esterase"/>
</dbReference>
<name>A0A931C159_9ACTN</name>
<dbReference type="GO" id="GO:0006935">
    <property type="term" value="P:chemotaxis"/>
    <property type="evidence" value="ECO:0007669"/>
    <property type="project" value="InterPro"/>
</dbReference>
<dbReference type="InterPro" id="IPR035909">
    <property type="entry name" value="CheB_C"/>
</dbReference>
<organism evidence="6 7">
    <name type="scientific">Actinoplanes aureus</name>
    <dbReference type="NCBI Taxonomy" id="2792083"/>
    <lineage>
        <taxon>Bacteria</taxon>
        <taxon>Bacillati</taxon>
        <taxon>Actinomycetota</taxon>
        <taxon>Actinomycetes</taxon>
        <taxon>Micromonosporales</taxon>
        <taxon>Micromonosporaceae</taxon>
        <taxon>Actinoplanes</taxon>
    </lineage>
</organism>
<evidence type="ECO:0000313" key="7">
    <source>
        <dbReference type="Proteomes" id="UP000598146"/>
    </source>
</evidence>
<keyword evidence="7" id="KW-1185">Reference proteome</keyword>
<dbReference type="CDD" id="cd16433">
    <property type="entry name" value="CheB"/>
    <property type="match status" value="1"/>
</dbReference>
<dbReference type="Gene3D" id="3.40.50.180">
    <property type="entry name" value="Methylesterase CheB, C-terminal domain"/>
    <property type="match status" value="1"/>
</dbReference>
<dbReference type="PIRSF" id="PIRSF036461">
    <property type="entry name" value="Chmtx_methlestr"/>
    <property type="match status" value="1"/>
</dbReference>
<feature type="domain" description="CheB-type methylesterase" evidence="5">
    <location>
        <begin position="1"/>
        <end position="164"/>
    </location>
</feature>
<dbReference type="PANTHER" id="PTHR42872">
    <property type="entry name" value="PROTEIN-GLUTAMATE METHYLESTERASE/PROTEIN-GLUTAMINE GLUTAMINASE"/>
    <property type="match status" value="1"/>
</dbReference>
<evidence type="ECO:0000256" key="2">
    <source>
        <dbReference type="ARBA" id="ARBA00039140"/>
    </source>
</evidence>
<keyword evidence="1" id="KW-0378">Hydrolase</keyword>
<dbReference type="SUPFAM" id="SSF52738">
    <property type="entry name" value="Methylesterase CheB, C-terminal domain"/>
    <property type="match status" value="1"/>
</dbReference>
<accession>A0A931C159</accession>
<reference evidence="6" key="1">
    <citation type="submission" date="2020-11" db="EMBL/GenBank/DDBJ databases">
        <title>Isolation and identification of active actinomycetes.</title>
        <authorList>
            <person name="Sun X."/>
        </authorList>
    </citation>
    <scope>NUCLEOTIDE SEQUENCE</scope>
    <source>
        <strain evidence="6">NEAU-A11</strain>
    </source>
</reference>
<sequence>MSDRDLVVVGGSLGALEAATALLAGLPGDLPAAVLMVITPARPRDAEALDGAGPLPVVPATHGDALSPGRVYVAPPDRHLLVGPDNRVHLSKAPQYHRLRPAIDPLMLTAARWAAHRTVGVLLSGVFDDGIAGLAALGLHGGMTAVQHPDDAAYPDLPGVAIRMRPDHVAPATGLAVALPGLLGTPASTPVDPDPVLTMETDMLTHDTAEGPGGQFGHPVPVGCPDCGGGMHRVDIAGTIRYRCHVGHAFAPHSMLAAQGENVEAGLLTVASTLRDRAEIYRQLAARADTAADADRYRDAARETGKTAATLQDLRQQLSSVLPMEQPERERVGHHG</sequence>
<dbReference type="PROSITE" id="PS50122">
    <property type="entry name" value="CHEB"/>
    <property type="match status" value="1"/>
</dbReference>
<dbReference type="GO" id="GO:0008984">
    <property type="term" value="F:protein-glutamate methylesterase activity"/>
    <property type="evidence" value="ECO:0007669"/>
    <property type="project" value="UniProtKB-EC"/>
</dbReference>
<protein>
    <recommendedName>
        <fullName evidence="2">protein-glutamate methylesterase</fullName>
        <ecNumber evidence="2">3.1.1.61</ecNumber>
    </recommendedName>
</protein>
<dbReference type="Pfam" id="PF01339">
    <property type="entry name" value="CheB_methylest"/>
    <property type="match status" value="1"/>
</dbReference>
<dbReference type="PANTHER" id="PTHR42872:SF6">
    <property type="entry name" value="PROTEIN-GLUTAMATE METHYLESTERASE_PROTEIN-GLUTAMINE GLUTAMINASE"/>
    <property type="match status" value="1"/>
</dbReference>
<dbReference type="EMBL" id="JADQTO010000003">
    <property type="protein sequence ID" value="MBG0561369.1"/>
    <property type="molecule type" value="Genomic_DNA"/>
</dbReference>
<dbReference type="InterPro" id="IPR000673">
    <property type="entry name" value="Sig_transdc_resp-reg_Me-estase"/>
</dbReference>
<evidence type="ECO:0000256" key="4">
    <source>
        <dbReference type="PROSITE-ProRule" id="PRU00050"/>
    </source>
</evidence>
<dbReference type="EC" id="3.1.1.61" evidence="2"/>
<evidence type="ECO:0000313" key="6">
    <source>
        <dbReference type="EMBL" id="MBG0561369.1"/>
    </source>
</evidence>
<comment type="caution">
    <text evidence="6">The sequence shown here is derived from an EMBL/GenBank/DDBJ whole genome shotgun (WGS) entry which is preliminary data.</text>
</comment>
<proteinExistence type="predicted"/>
<dbReference type="GO" id="GO:0005737">
    <property type="term" value="C:cytoplasm"/>
    <property type="evidence" value="ECO:0007669"/>
    <property type="project" value="InterPro"/>
</dbReference>
<gene>
    <name evidence="6" type="ORF">I4J89_07830</name>
</gene>